<proteinExistence type="predicted"/>
<dbReference type="AlphaFoldDB" id="A0A3P3Y7U7"/>
<dbReference type="GO" id="GO:0005544">
    <property type="term" value="F:calcium-dependent phospholipid binding"/>
    <property type="evidence" value="ECO:0007669"/>
    <property type="project" value="InterPro"/>
</dbReference>
<dbReference type="GO" id="GO:0071277">
    <property type="term" value="P:cellular response to calcium ion"/>
    <property type="evidence" value="ECO:0007669"/>
    <property type="project" value="TreeGrafter"/>
</dbReference>
<dbReference type="PANTHER" id="PTHR10857:SF106">
    <property type="entry name" value="C2 DOMAIN-CONTAINING PROTEIN"/>
    <property type="match status" value="1"/>
</dbReference>
<feature type="compositionally biased region" description="Polar residues" evidence="1">
    <location>
        <begin position="723"/>
        <end position="735"/>
    </location>
</feature>
<dbReference type="Pfam" id="PF07002">
    <property type="entry name" value="Copine"/>
    <property type="match status" value="1"/>
</dbReference>
<dbReference type="InterPro" id="IPR010734">
    <property type="entry name" value="Copine_C"/>
</dbReference>
<feature type="domain" description="Copine C-terminal" evidence="2">
    <location>
        <begin position="383"/>
        <end position="586"/>
    </location>
</feature>
<dbReference type="InterPro" id="IPR045052">
    <property type="entry name" value="Copine"/>
</dbReference>
<feature type="region of interest" description="Disordered" evidence="1">
    <location>
        <begin position="851"/>
        <end position="877"/>
    </location>
</feature>
<dbReference type="EMBL" id="OVEO01000005">
    <property type="protein sequence ID" value="SPQ96258.1"/>
    <property type="molecule type" value="Genomic_DNA"/>
</dbReference>
<feature type="compositionally biased region" description="Polar residues" evidence="1">
    <location>
        <begin position="680"/>
        <end position="701"/>
    </location>
</feature>
<sequence length="877" mass="95512">MTPDAPWSPRTSLMVYLDVVNVPLSNHSLVAALFCDDLNMEQSVALGVTPVTPNTESHIAFNRSIEVPVRFDARQQLTVRLYFCTVKDRALASMPMADKLSTISPGVIGETVVTIHDLLHDPGIHAADDDDSLLTGFVRPLKTVSGATVVGHGGSPIKVALSWRAMHCNTRVANLLFSASLFRGQFSCITRFIAPSIRLQVLRQVNGDDPSASAWDRLVHAPATRGLEPSWFVEDTCVDRLLPDAGDALRVKLWHVPTVAGRDRLIADGLLKRAQILKLIGDLDERARAEEAMLDRGSQGNVREVENQMQANLTAMLHNPGTLTAKLQSPVEETLDTAEVKLEIARINRTFALFEYLSAGMTLDVTVAVDLSKANGDQSDPKSLHFLDPKGADPSCYAGNMKAAVEMLEPYACRIFPLGFNGTLPKETASEGAFQLCRVRPSGVVDSWAQLSTCYQNVIPGVALGAGPSMAAPLVSRVVQSSVPFSSEKQTYSVLVIFTNSVPKDLSAFKASVQESSSHPVSVIVVGVLPRNFSPSSKHAFQPLARLAKSLRGRDGLDGRNNFQFVAALNESRQACRSMMAELEAQILAFTREIRTRPLAIAPLITRDALERLEARHGFRRRPTSDLVRRSMDKNALSPARSPSIGRHPSLGRQPSLARVSSLGRPPSLSRVPTEHDSESNLQASPSRIPSMDNGSESNGPISGRVGRAADDPSHRSGDSRTGPVTSATHSNTLSKPAGPTTADILKEKTDADILKEKEGEANAIRERYRMSTAKRTLNVKARTALRDAIQLKLVCDPYEWKGKASMVTDTTPEATSSVQFMSPHRRMRYATRGVRQKGAMPTTIFNKRFARLPSAVPDDDDPVDLPGETSRGSNRR</sequence>
<keyword evidence="3" id="KW-0496">Mitochondrion</keyword>
<gene>
    <name evidence="3" type="ORF">PLBR_LOCUS3473</name>
</gene>
<evidence type="ECO:0000313" key="3">
    <source>
        <dbReference type="EMBL" id="SPQ96258.1"/>
    </source>
</evidence>
<feature type="region of interest" description="Disordered" evidence="1">
    <location>
        <begin position="624"/>
        <end position="744"/>
    </location>
</feature>
<dbReference type="GO" id="GO:0005886">
    <property type="term" value="C:plasma membrane"/>
    <property type="evidence" value="ECO:0007669"/>
    <property type="project" value="TreeGrafter"/>
</dbReference>
<feature type="compositionally biased region" description="Basic and acidic residues" evidence="1">
    <location>
        <begin position="708"/>
        <end position="719"/>
    </location>
</feature>
<reference evidence="3 4" key="1">
    <citation type="submission" date="2018-03" db="EMBL/GenBank/DDBJ databases">
        <authorList>
            <person name="Fogelqvist J."/>
        </authorList>
    </citation>
    <scope>NUCLEOTIDE SEQUENCE [LARGE SCALE GENOMIC DNA]</scope>
</reference>
<name>A0A3P3Y7U7_PLABS</name>
<evidence type="ECO:0000313" key="4">
    <source>
        <dbReference type="Proteomes" id="UP000290189"/>
    </source>
</evidence>
<evidence type="ECO:0000256" key="1">
    <source>
        <dbReference type="SAM" id="MobiDB-lite"/>
    </source>
</evidence>
<evidence type="ECO:0000259" key="2">
    <source>
        <dbReference type="Pfam" id="PF07002"/>
    </source>
</evidence>
<protein>
    <recommendedName>
        <fullName evidence="2">Copine C-terminal domain-containing protein</fullName>
    </recommendedName>
</protein>
<dbReference type="Proteomes" id="UP000290189">
    <property type="component" value="Unassembled WGS sequence"/>
</dbReference>
<organism evidence="3 4">
    <name type="scientific">Plasmodiophora brassicae</name>
    <name type="common">Clubroot disease agent</name>
    <dbReference type="NCBI Taxonomy" id="37360"/>
    <lineage>
        <taxon>Eukaryota</taxon>
        <taxon>Sar</taxon>
        <taxon>Rhizaria</taxon>
        <taxon>Endomyxa</taxon>
        <taxon>Phytomyxea</taxon>
        <taxon>Plasmodiophorida</taxon>
        <taxon>Plasmodiophoridae</taxon>
        <taxon>Plasmodiophora</taxon>
    </lineage>
</organism>
<feature type="compositionally biased region" description="Basic and acidic residues" evidence="1">
    <location>
        <begin position="624"/>
        <end position="633"/>
    </location>
</feature>
<dbReference type="PANTHER" id="PTHR10857">
    <property type="entry name" value="COPINE"/>
    <property type="match status" value="1"/>
</dbReference>
<geneLocation type="mitochondrion" evidence="3"/>
<accession>A0A3P3Y7U7</accession>